<gene>
    <name evidence="1" type="ORF">PRLR5076_30580</name>
</gene>
<dbReference type="GeneID" id="72467835"/>
<reference evidence="1" key="1">
    <citation type="journal article" date="2022" name="Int. J. Syst. Evol. Microbiol.">
        <title>Prevotella lacticifex sp. nov., isolated from the rumen of cows.</title>
        <authorList>
            <person name="Shinkai T."/>
            <person name="Ikeyama N."/>
            <person name="Kumagai M."/>
            <person name="Ohmori H."/>
            <person name="Sakamoto M."/>
            <person name="Ohkuma M."/>
            <person name="Mitsumori M."/>
        </authorList>
    </citation>
    <scope>NUCLEOTIDE SEQUENCE</scope>
    <source>
        <strain evidence="1">R5076</strain>
    </source>
</reference>
<evidence type="ECO:0000313" key="1">
    <source>
        <dbReference type="EMBL" id="GJG60207.1"/>
    </source>
</evidence>
<comment type="caution">
    <text evidence="1">The sequence shown here is derived from an EMBL/GenBank/DDBJ whole genome shotgun (WGS) entry which is preliminary data.</text>
</comment>
<proteinExistence type="predicted"/>
<dbReference type="Proteomes" id="UP000825483">
    <property type="component" value="Unassembled WGS sequence"/>
</dbReference>
<sequence length="168" mass="19785">MILNVETIQEKAPYKVTKIADDKHVAFFTDYGVQYIAGFDKDDITMPVTETYQFSIINFNNKKSPRDPKVRETIIAIVENFFVENQEVMLYICETGDGKQSMRNRLFEYWINNYKKKWKIMFLTASIPDENGILNYASIIIRQDHPRLKEVIREFSDTVTLLNDKPQQ</sequence>
<organism evidence="1 2">
    <name type="scientific">Prevotella lacticifex</name>
    <dbReference type="NCBI Taxonomy" id="2854755"/>
    <lineage>
        <taxon>Bacteria</taxon>
        <taxon>Pseudomonadati</taxon>
        <taxon>Bacteroidota</taxon>
        <taxon>Bacteroidia</taxon>
        <taxon>Bacteroidales</taxon>
        <taxon>Prevotellaceae</taxon>
        <taxon>Prevotella</taxon>
    </lineage>
</organism>
<protein>
    <submittedName>
        <fullName evidence="1">Uncharacterized protein</fullName>
    </submittedName>
</protein>
<dbReference type="EMBL" id="BPUB01000003">
    <property type="protein sequence ID" value="GJG60207.1"/>
    <property type="molecule type" value="Genomic_DNA"/>
</dbReference>
<dbReference type="InterPro" id="IPR046167">
    <property type="entry name" value="DUF6169"/>
</dbReference>
<accession>A0A9R1CCF5</accession>
<dbReference type="RefSeq" id="WP_223926545.1">
    <property type="nucleotide sequence ID" value="NZ_BPTU01000001.1"/>
</dbReference>
<evidence type="ECO:0000313" key="2">
    <source>
        <dbReference type="Proteomes" id="UP000825483"/>
    </source>
</evidence>
<dbReference type="AlphaFoldDB" id="A0A9R1CCF5"/>
<keyword evidence="2" id="KW-1185">Reference proteome</keyword>
<dbReference type="Pfam" id="PF19666">
    <property type="entry name" value="DUF6169"/>
    <property type="match status" value="1"/>
</dbReference>
<name>A0A9R1CCF5_9BACT</name>